<dbReference type="GO" id="GO:1904680">
    <property type="term" value="F:peptide transmembrane transporter activity"/>
    <property type="evidence" value="ECO:0007669"/>
    <property type="project" value="TreeGrafter"/>
</dbReference>
<keyword evidence="9" id="KW-1185">Reference proteome</keyword>
<dbReference type="SUPFAM" id="SSF53850">
    <property type="entry name" value="Periplasmic binding protein-like II"/>
    <property type="match status" value="1"/>
</dbReference>
<dbReference type="RefSeq" id="WP_154520031.1">
    <property type="nucleotide sequence ID" value="NZ_VUMT01000023.1"/>
</dbReference>
<evidence type="ECO:0000256" key="1">
    <source>
        <dbReference type="ARBA" id="ARBA00004193"/>
    </source>
</evidence>
<dbReference type="GO" id="GO:0030288">
    <property type="term" value="C:outer membrane-bounded periplasmic space"/>
    <property type="evidence" value="ECO:0007669"/>
    <property type="project" value="UniProtKB-ARBA"/>
</dbReference>
<name>A0A6L5Y1D3_9FIRM</name>
<evidence type="ECO:0000256" key="4">
    <source>
        <dbReference type="ARBA" id="ARBA00022729"/>
    </source>
</evidence>
<feature type="compositionally biased region" description="Low complexity" evidence="5">
    <location>
        <begin position="34"/>
        <end position="43"/>
    </location>
</feature>
<reference evidence="8 9" key="1">
    <citation type="submission" date="2019-08" db="EMBL/GenBank/DDBJ databases">
        <title>In-depth cultivation of the pig gut microbiome towards novel bacterial diversity and tailored functional studies.</title>
        <authorList>
            <person name="Wylensek D."/>
            <person name="Hitch T.C.A."/>
            <person name="Clavel T."/>
        </authorList>
    </citation>
    <scope>NUCLEOTIDE SEQUENCE [LARGE SCALE GENOMIC DNA]</scope>
    <source>
        <strain evidence="8 9">WCA-693-APC-MOT-I</strain>
    </source>
</reference>
<dbReference type="InterPro" id="IPR023765">
    <property type="entry name" value="SBP_5_CS"/>
</dbReference>
<dbReference type="EMBL" id="VUMT01000023">
    <property type="protein sequence ID" value="MSS64637.1"/>
    <property type="molecule type" value="Genomic_DNA"/>
</dbReference>
<evidence type="ECO:0000256" key="6">
    <source>
        <dbReference type="SAM" id="SignalP"/>
    </source>
</evidence>
<evidence type="ECO:0000256" key="5">
    <source>
        <dbReference type="SAM" id="MobiDB-lite"/>
    </source>
</evidence>
<dbReference type="InterPro" id="IPR039424">
    <property type="entry name" value="SBP_5"/>
</dbReference>
<comment type="similarity">
    <text evidence="2">Belongs to the bacterial solute-binding protein 5 family.</text>
</comment>
<proteinExistence type="inferred from homology"/>
<dbReference type="InterPro" id="IPR030678">
    <property type="entry name" value="Peptide/Ni-bd"/>
</dbReference>
<dbReference type="InterPro" id="IPR000914">
    <property type="entry name" value="SBP_5_dom"/>
</dbReference>
<evidence type="ECO:0000313" key="8">
    <source>
        <dbReference type="EMBL" id="MSS64637.1"/>
    </source>
</evidence>
<dbReference type="Proteomes" id="UP000482209">
    <property type="component" value="Unassembled WGS sequence"/>
</dbReference>
<feature type="chain" id="PRO_5039012684" evidence="6">
    <location>
        <begin position="23"/>
        <end position="543"/>
    </location>
</feature>
<dbReference type="Pfam" id="PF00496">
    <property type="entry name" value="SBP_bac_5"/>
    <property type="match status" value="1"/>
</dbReference>
<dbReference type="PANTHER" id="PTHR30290:SF79">
    <property type="entry name" value="DIPEPTIDE-BINDING PROTEIN DPPE"/>
    <property type="match status" value="1"/>
</dbReference>
<comment type="subcellular location">
    <subcellularLocation>
        <location evidence="1">Cell membrane</location>
        <topology evidence="1">Lipid-anchor</topology>
    </subcellularLocation>
</comment>
<dbReference type="Gene3D" id="3.90.76.10">
    <property type="entry name" value="Dipeptide-binding Protein, Domain 1"/>
    <property type="match status" value="1"/>
</dbReference>
<comment type="caution">
    <text evidence="8">The sequence shown here is derived from an EMBL/GenBank/DDBJ whole genome shotgun (WGS) entry which is preliminary data.</text>
</comment>
<sequence length="543" mass="60881">MKKRNLALLLAFILALSTVLSACGGGNSDDGNKSGDSNSEGGSTPELAVTVGPEPDTLDPTLNSAVDGGTVCSHAFEGLMKLDTDGVTYIEGQAEKVDISDDKLTYTFTLRDGLKWSDGTDFTAEDFVYSWNRAIDPKTAADYEYMFRCIEGYEDGKLNVTAKDDKTLVVKLNAVTPYFLELCAFPAFYPVQKATVEDAGESWATDPSTYVGNGAYKMVEWVHDSYILFEKNENYWDVDSLGPDTIRFVLMEDPSAKLAAYQSGEIVFSENLPVDEMEAMKESGDLHLPAQLGTYYVSFNTKNEYLKNPLVRKALTLAIDRDYICKEIGKSGQEPAGAFVSNGLTDADTSKQFREVGGNYYDPDDYEGNLKLAKEALKEAGYENGKGLPVFEYIYNDDDTHKLVAQALQDMWGKIGVKVELVSQEWATFLQTRKSGDYDIARNGWLSDYNDPISFLDMWITDGGNNDAKWSNSDYDALIKQIKNSSDQEERMQLMHKAEDIIFDEWMLCPIWYYVDKYLIKDNVKGFYCSPLGFKFFHYVTVE</sequence>
<dbReference type="PROSITE" id="PS01040">
    <property type="entry name" value="SBP_BACTERIAL_5"/>
    <property type="match status" value="1"/>
</dbReference>
<dbReference type="PROSITE" id="PS51257">
    <property type="entry name" value="PROKAR_LIPOPROTEIN"/>
    <property type="match status" value="1"/>
</dbReference>
<dbReference type="Gene3D" id="3.10.105.10">
    <property type="entry name" value="Dipeptide-binding Protein, Domain 3"/>
    <property type="match status" value="1"/>
</dbReference>
<accession>A0A6L5Y1D3</accession>
<gene>
    <name evidence="8" type="ORF">FYJ58_12235</name>
</gene>
<evidence type="ECO:0000313" key="9">
    <source>
        <dbReference type="Proteomes" id="UP000482209"/>
    </source>
</evidence>
<evidence type="ECO:0000256" key="3">
    <source>
        <dbReference type="ARBA" id="ARBA00022448"/>
    </source>
</evidence>
<feature type="signal peptide" evidence="6">
    <location>
        <begin position="1"/>
        <end position="22"/>
    </location>
</feature>
<feature type="region of interest" description="Disordered" evidence="5">
    <location>
        <begin position="28"/>
        <end position="54"/>
    </location>
</feature>
<dbReference type="AlphaFoldDB" id="A0A6L5Y1D3"/>
<organism evidence="8 9">
    <name type="scientific">Velocimicrobium porci</name>
    <dbReference type="NCBI Taxonomy" id="2606634"/>
    <lineage>
        <taxon>Bacteria</taxon>
        <taxon>Bacillati</taxon>
        <taxon>Bacillota</taxon>
        <taxon>Clostridia</taxon>
        <taxon>Lachnospirales</taxon>
        <taxon>Lachnospiraceae</taxon>
        <taxon>Velocimicrobium</taxon>
    </lineage>
</organism>
<dbReference type="FunFam" id="3.10.105.10:FF:000001">
    <property type="entry name" value="Oligopeptide ABC transporter, oligopeptide-binding protein"/>
    <property type="match status" value="1"/>
</dbReference>
<dbReference type="GO" id="GO:0043190">
    <property type="term" value="C:ATP-binding cassette (ABC) transporter complex"/>
    <property type="evidence" value="ECO:0007669"/>
    <property type="project" value="InterPro"/>
</dbReference>
<dbReference type="FunFam" id="3.90.76.10:FF:000001">
    <property type="entry name" value="Oligopeptide ABC transporter substrate-binding protein"/>
    <property type="match status" value="1"/>
</dbReference>
<evidence type="ECO:0000259" key="7">
    <source>
        <dbReference type="Pfam" id="PF00496"/>
    </source>
</evidence>
<dbReference type="GO" id="GO:0015833">
    <property type="term" value="P:peptide transport"/>
    <property type="evidence" value="ECO:0007669"/>
    <property type="project" value="TreeGrafter"/>
</dbReference>
<keyword evidence="3" id="KW-0813">Transport</keyword>
<dbReference type="Gene3D" id="3.40.190.10">
    <property type="entry name" value="Periplasmic binding protein-like II"/>
    <property type="match status" value="1"/>
</dbReference>
<dbReference type="CDD" id="cd08504">
    <property type="entry name" value="PBP2_OppA"/>
    <property type="match status" value="1"/>
</dbReference>
<protein>
    <submittedName>
        <fullName evidence="8">Peptide ABC transporter substrate-binding protein</fullName>
    </submittedName>
</protein>
<keyword evidence="4 6" id="KW-0732">Signal</keyword>
<dbReference type="PANTHER" id="PTHR30290">
    <property type="entry name" value="PERIPLASMIC BINDING COMPONENT OF ABC TRANSPORTER"/>
    <property type="match status" value="1"/>
</dbReference>
<feature type="domain" description="Solute-binding protein family 5" evidence="7">
    <location>
        <begin position="92"/>
        <end position="466"/>
    </location>
</feature>
<dbReference type="PIRSF" id="PIRSF002741">
    <property type="entry name" value="MppA"/>
    <property type="match status" value="1"/>
</dbReference>
<evidence type="ECO:0000256" key="2">
    <source>
        <dbReference type="ARBA" id="ARBA00005695"/>
    </source>
</evidence>